<dbReference type="OrthoDB" id="9813266at2"/>
<dbReference type="PROSITE" id="PS01047">
    <property type="entry name" value="HMA_1"/>
    <property type="match status" value="1"/>
</dbReference>
<evidence type="ECO:0000256" key="10">
    <source>
        <dbReference type="ARBA" id="ARBA00022840"/>
    </source>
</evidence>
<dbReference type="GO" id="GO:0005524">
    <property type="term" value="F:ATP binding"/>
    <property type="evidence" value="ECO:0007669"/>
    <property type="project" value="UniProtKB-UniRule"/>
</dbReference>
<accession>A0A229P1G8</accession>
<reference evidence="19 20" key="1">
    <citation type="submission" date="2017-07" db="EMBL/GenBank/DDBJ databases">
        <title>Paenibacillus herberti R33 genome sequencing and assembly.</title>
        <authorList>
            <person name="Su W."/>
        </authorList>
    </citation>
    <scope>NUCLEOTIDE SEQUENCE [LARGE SCALE GENOMIC DNA]</scope>
    <source>
        <strain evidence="19 20">R33</strain>
    </source>
</reference>
<dbReference type="PROSITE" id="PS50846">
    <property type="entry name" value="HMA_2"/>
    <property type="match status" value="1"/>
</dbReference>
<keyword evidence="12 17" id="KW-1133">Transmembrane helix</keyword>
<dbReference type="PRINTS" id="PR00119">
    <property type="entry name" value="CATATPASE"/>
</dbReference>
<keyword evidence="15 17" id="KW-0472">Membrane</keyword>
<dbReference type="CDD" id="cd00371">
    <property type="entry name" value="HMA"/>
    <property type="match status" value="1"/>
</dbReference>
<feature type="transmembrane region" description="Helical" evidence="17">
    <location>
        <begin position="138"/>
        <end position="157"/>
    </location>
</feature>
<evidence type="ECO:0000256" key="11">
    <source>
        <dbReference type="ARBA" id="ARBA00022967"/>
    </source>
</evidence>
<dbReference type="SUPFAM" id="SSF81653">
    <property type="entry name" value="Calcium ATPase, transduction domain A"/>
    <property type="match status" value="1"/>
</dbReference>
<evidence type="ECO:0000256" key="15">
    <source>
        <dbReference type="ARBA" id="ARBA00023136"/>
    </source>
</evidence>
<dbReference type="Gene3D" id="3.40.50.1000">
    <property type="entry name" value="HAD superfamily/HAD-like"/>
    <property type="match status" value="1"/>
</dbReference>
<dbReference type="PROSITE" id="PS00154">
    <property type="entry name" value="ATPASE_E1_E2"/>
    <property type="match status" value="1"/>
</dbReference>
<dbReference type="InterPro" id="IPR017969">
    <property type="entry name" value="Heavy-metal-associated_CS"/>
</dbReference>
<keyword evidence="4" id="KW-0813">Transport</keyword>
<evidence type="ECO:0000256" key="7">
    <source>
        <dbReference type="ARBA" id="ARBA00022723"/>
    </source>
</evidence>
<feature type="transmembrane region" description="Helical" evidence="17">
    <location>
        <begin position="394"/>
        <end position="419"/>
    </location>
</feature>
<dbReference type="Gene3D" id="2.70.150.10">
    <property type="entry name" value="Calcium-transporting ATPase, cytoplasmic transduction domain A"/>
    <property type="match status" value="1"/>
</dbReference>
<keyword evidence="7 17" id="KW-0479">Metal-binding</keyword>
<evidence type="ECO:0000313" key="20">
    <source>
        <dbReference type="Proteomes" id="UP000215145"/>
    </source>
</evidence>
<dbReference type="GO" id="GO:0005507">
    <property type="term" value="F:copper ion binding"/>
    <property type="evidence" value="ECO:0007669"/>
    <property type="project" value="TreeGrafter"/>
</dbReference>
<evidence type="ECO:0000256" key="5">
    <source>
        <dbReference type="ARBA" id="ARBA00022553"/>
    </source>
</evidence>
<dbReference type="InterPro" id="IPR023299">
    <property type="entry name" value="ATPase_P-typ_cyto_dom_N"/>
</dbReference>
<dbReference type="SUPFAM" id="SSF56784">
    <property type="entry name" value="HAD-like"/>
    <property type="match status" value="1"/>
</dbReference>
<evidence type="ECO:0000256" key="9">
    <source>
        <dbReference type="ARBA" id="ARBA00022796"/>
    </source>
</evidence>
<dbReference type="InterPro" id="IPR044492">
    <property type="entry name" value="P_typ_ATPase_HD_dom"/>
</dbReference>
<dbReference type="GO" id="GO:0055070">
    <property type="term" value="P:copper ion homeostasis"/>
    <property type="evidence" value="ECO:0007669"/>
    <property type="project" value="TreeGrafter"/>
</dbReference>
<dbReference type="Proteomes" id="UP000215145">
    <property type="component" value="Unassembled WGS sequence"/>
</dbReference>
<feature type="transmembrane region" description="Helical" evidence="17">
    <location>
        <begin position="100"/>
        <end position="118"/>
    </location>
</feature>
<dbReference type="EC" id="7.2.2.8" evidence="3"/>
<dbReference type="EMBL" id="NMUQ01000001">
    <property type="protein sequence ID" value="OXM16083.1"/>
    <property type="molecule type" value="Genomic_DNA"/>
</dbReference>
<dbReference type="PANTHER" id="PTHR43520">
    <property type="entry name" value="ATP7, ISOFORM B"/>
    <property type="match status" value="1"/>
</dbReference>
<evidence type="ECO:0000256" key="17">
    <source>
        <dbReference type="RuleBase" id="RU362081"/>
    </source>
</evidence>
<evidence type="ECO:0000256" key="12">
    <source>
        <dbReference type="ARBA" id="ARBA00022989"/>
    </source>
</evidence>
<dbReference type="PRINTS" id="PR00943">
    <property type="entry name" value="CUATPASE"/>
</dbReference>
<dbReference type="Pfam" id="PF00403">
    <property type="entry name" value="HMA"/>
    <property type="match status" value="1"/>
</dbReference>
<dbReference type="GO" id="GO:0012505">
    <property type="term" value="C:endomembrane system"/>
    <property type="evidence" value="ECO:0007669"/>
    <property type="project" value="UniProtKB-SubCell"/>
</dbReference>
<dbReference type="InterPro" id="IPR006121">
    <property type="entry name" value="HMA_dom"/>
</dbReference>
<dbReference type="SFLD" id="SFLDS00003">
    <property type="entry name" value="Haloacid_Dehalogenase"/>
    <property type="match status" value="1"/>
</dbReference>
<dbReference type="GO" id="GO:0016887">
    <property type="term" value="F:ATP hydrolysis activity"/>
    <property type="evidence" value="ECO:0007669"/>
    <property type="project" value="InterPro"/>
</dbReference>
<evidence type="ECO:0000256" key="8">
    <source>
        <dbReference type="ARBA" id="ARBA00022741"/>
    </source>
</evidence>
<dbReference type="SFLD" id="SFLDF00027">
    <property type="entry name" value="p-type_atpase"/>
    <property type="match status" value="1"/>
</dbReference>
<keyword evidence="5" id="KW-0597">Phosphoprotein</keyword>
<evidence type="ECO:0000256" key="6">
    <source>
        <dbReference type="ARBA" id="ARBA00022692"/>
    </source>
</evidence>
<evidence type="ECO:0000256" key="14">
    <source>
        <dbReference type="ARBA" id="ARBA00023065"/>
    </source>
</evidence>
<evidence type="ECO:0000256" key="4">
    <source>
        <dbReference type="ARBA" id="ARBA00022448"/>
    </source>
</evidence>
<evidence type="ECO:0000256" key="2">
    <source>
        <dbReference type="ARBA" id="ARBA00006024"/>
    </source>
</evidence>
<comment type="similarity">
    <text evidence="2 17">Belongs to the cation transport ATPase (P-type) (TC 3.A.3) family. Type IB subfamily.</text>
</comment>
<organism evidence="19 20">
    <name type="scientific">Paenibacillus herberti</name>
    <dbReference type="NCBI Taxonomy" id="1619309"/>
    <lineage>
        <taxon>Bacteria</taxon>
        <taxon>Bacillati</taxon>
        <taxon>Bacillota</taxon>
        <taxon>Bacilli</taxon>
        <taxon>Bacillales</taxon>
        <taxon>Paenibacillaceae</taxon>
        <taxon>Paenibacillus</taxon>
    </lineage>
</organism>
<feature type="transmembrane region" description="Helical" evidence="17">
    <location>
        <begin position="207"/>
        <end position="225"/>
    </location>
</feature>
<feature type="transmembrane region" description="Helical" evidence="17">
    <location>
        <begin position="363"/>
        <end position="382"/>
    </location>
</feature>
<dbReference type="NCBIfam" id="TIGR01525">
    <property type="entry name" value="ATPase-IB_hvy"/>
    <property type="match status" value="1"/>
</dbReference>
<dbReference type="SUPFAM" id="SSF55008">
    <property type="entry name" value="HMA, heavy metal-associated domain"/>
    <property type="match status" value="1"/>
</dbReference>
<dbReference type="InterPro" id="IPR023214">
    <property type="entry name" value="HAD_sf"/>
</dbReference>
<dbReference type="InterPro" id="IPR036163">
    <property type="entry name" value="HMA_dom_sf"/>
</dbReference>
<dbReference type="GO" id="GO:0140581">
    <property type="term" value="F:P-type monovalent copper transporter activity"/>
    <property type="evidence" value="ECO:0007669"/>
    <property type="project" value="UniProtKB-EC"/>
</dbReference>
<evidence type="ECO:0000259" key="18">
    <source>
        <dbReference type="PROSITE" id="PS50846"/>
    </source>
</evidence>
<gene>
    <name evidence="19" type="ORF">CGZ75_05110</name>
</gene>
<keyword evidence="6 17" id="KW-0812">Transmembrane</keyword>
<dbReference type="FunFam" id="3.30.70.100:FF:000001">
    <property type="entry name" value="ATPase copper transporting beta"/>
    <property type="match status" value="1"/>
</dbReference>
<dbReference type="InterPro" id="IPR036412">
    <property type="entry name" value="HAD-like_sf"/>
</dbReference>
<keyword evidence="13" id="KW-0186">Copper</keyword>
<feature type="transmembrane region" description="Helical" evidence="17">
    <location>
        <begin position="169"/>
        <end position="187"/>
    </location>
</feature>
<dbReference type="InterPro" id="IPR023298">
    <property type="entry name" value="ATPase_P-typ_TM_dom_sf"/>
</dbReference>
<dbReference type="SUPFAM" id="SSF81665">
    <property type="entry name" value="Calcium ATPase, transmembrane domain M"/>
    <property type="match status" value="1"/>
</dbReference>
<dbReference type="InterPro" id="IPR018303">
    <property type="entry name" value="ATPase_P-typ_P_site"/>
</dbReference>
<dbReference type="PANTHER" id="PTHR43520:SF8">
    <property type="entry name" value="P-TYPE CU(+) TRANSPORTER"/>
    <property type="match status" value="1"/>
</dbReference>
<keyword evidence="20" id="KW-1185">Reference proteome</keyword>
<feature type="transmembrane region" description="Helical" evidence="17">
    <location>
        <begin position="726"/>
        <end position="744"/>
    </location>
</feature>
<evidence type="ECO:0000256" key="3">
    <source>
        <dbReference type="ARBA" id="ARBA00012517"/>
    </source>
</evidence>
<sequence length="755" mass="79897">MKPAGWRRGKTEVDGKNGASLDLGIQGMSCTACAARIEKTLGKQSGVGEAAVSYASRRAWIRYEPDQITPGEIKEKIQRLGFGVSEPGDRSAELAEMNALRLRLFLSVLFSLPLLWAMVGHYEALSGLPVPGWVRNGWVQLALATFIQFGVGLPFYLNAWSALRAKTANMDVLVALGTTAAYLYSHYMVFENEFGNMAGIHGGMAPLYFDTSAVVITAVLLGKYMESRSAARALREGDSFAKLKADEINVIREGVTRRVPASSVRDGDIVLVASGELVPVDGIVTGGQSEADESLLTGESRAVPKSPGIRVWAGTRNQGDTLRIRTETTGDGTLLSRIDALLRQAQAAKTGIQRKVDRISARFVPFMLLASASTFLIWYLLVDPGNISKASLCALAVLLAACPCALGLATPISLVIAAGKLARRGVVIKEASALESMAKLQVILLDKTGTLTEGKPCVAGIQPAEGWSAAALLRLAAAAEAKSQHPYAAAVRDEARRRGLVVPATEDEVEWPGYGVSAECPEGRITVGSRLLAQQQHWSGLKRVMDYAAIREMQGETVLLAALNDACIGAIALGDRLKPTSAQAVQALRQEGLEIWLTTGDSVGPATVAAREAGISRVEAGMLPADKLRLIRSLQQQGRIVAMAGDGWNDAPALAAADTGFAMAGGTDAALHAGHVALLRPSLLGIHGAVLASRLTVRNIKQNLGFAFLYNLCIVPIAAAGLLEPWMAGAAMALSSLTVVGNALRLSGQITRKLG</sequence>
<evidence type="ECO:0000313" key="19">
    <source>
        <dbReference type="EMBL" id="OXM16083.1"/>
    </source>
</evidence>
<dbReference type="InterPro" id="IPR027256">
    <property type="entry name" value="P-typ_ATPase_IB"/>
</dbReference>
<dbReference type="GO" id="GO:0005886">
    <property type="term" value="C:plasma membrane"/>
    <property type="evidence" value="ECO:0007669"/>
    <property type="project" value="UniProtKB-SubCell"/>
</dbReference>
<keyword evidence="17" id="KW-1003">Cell membrane</keyword>
<protein>
    <recommendedName>
        <fullName evidence="3">P-type Cu(+) transporter</fullName>
        <ecNumber evidence="3">7.2.2.8</ecNumber>
    </recommendedName>
</protein>
<feature type="domain" description="HMA" evidence="18">
    <location>
        <begin position="19"/>
        <end position="85"/>
    </location>
</feature>
<evidence type="ECO:0000256" key="16">
    <source>
        <dbReference type="ARBA" id="ARBA00049289"/>
    </source>
</evidence>
<keyword evidence="9" id="KW-0187">Copper transport</keyword>
<keyword evidence="14" id="KW-0406">Ion transport</keyword>
<keyword evidence="11" id="KW-1278">Translocase</keyword>
<comment type="subcellular location">
    <subcellularLocation>
        <location evidence="17">Cell membrane</location>
    </subcellularLocation>
    <subcellularLocation>
        <location evidence="1">Endomembrane system</location>
        <topology evidence="1">Multi-pass membrane protein</topology>
    </subcellularLocation>
</comment>
<dbReference type="AlphaFoldDB" id="A0A229P1G8"/>
<proteinExistence type="inferred from homology"/>
<dbReference type="Gene3D" id="3.40.1110.10">
    <property type="entry name" value="Calcium-transporting ATPase, cytoplasmic domain N"/>
    <property type="match status" value="1"/>
</dbReference>
<feature type="transmembrane region" description="Helical" evidence="17">
    <location>
        <begin position="703"/>
        <end position="720"/>
    </location>
</feature>
<dbReference type="InterPro" id="IPR001757">
    <property type="entry name" value="P_typ_ATPase"/>
</dbReference>
<dbReference type="SFLD" id="SFLDG00002">
    <property type="entry name" value="C1.7:_P-type_atpase_like"/>
    <property type="match status" value="1"/>
</dbReference>
<dbReference type="InterPro" id="IPR059000">
    <property type="entry name" value="ATPase_P-type_domA"/>
</dbReference>
<name>A0A229P1G8_9BACL</name>
<comment type="caution">
    <text evidence="19">The sequence shown here is derived from an EMBL/GenBank/DDBJ whole genome shotgun (WGS) entry which is preliminary data.</text>
</comment>
<dbReference type="Gene3D" id="3.30.70.100">
    <property type="match status" value="1"/>
</dbReference>
<evidence type="ECO:0000256" key="13">
    <source>
        <dbReference type="ARBA" id="ARBA00023008"/>
    </source>
</evidence>
<dbReference type="Pfam" id="PF00702">
    <property type="entry name" value="Hydrolase"/>
    <property type="match status" value="1"/>
</dbReference>
<keyword evidence="10 17" id="KW-0067">ATP-binding</keyword>
<evidence type="ECO:0000256" key="1">
    <source>
        <dbReference type="ARBA" id="ARBA00004127"/>
    </source>
</evidence>
<dbReference type="Pfam" id="PF00122">
    <property type="entry name" value="E1-E2_ATPase"/>
    <property type="match status" value="1"/>
</dbReference>
<dbReference type="NCBIfam" id="TIGR01494">
    <property type="entry name" value="ATPase_P-type"/>
    <property type="match status" value="1"/>
</dbReference>
<dbReference type="InterPro" id="IPR008250">
    <property type="entry name" value="ATPase_P-typ_transduc_dom_A_sf"/>
</dbReference>
<comment type="catalytic activity">
    <reaction evidence="16">
        <text>Cu(+)(in) + ATP + H2O = Cu(+)(out) + ADP + phosphate + H(+)</text>
        <dbReference type="Rhea" id="RHEA:25792"/>
        <dbReference type="ChEBI" id="CHEBI:15377"/>
        <dbReference type="ChEBI" id="CHEBI:15378"/>
        <dbReference type="ChEBI" id="CHEBI:30616"/>
        <dbReference type="ChEBI" id="CHEBI:43474"/>
        <dbReference type="ChEBI" id="CHEBI:49552"/>
        <dbReference type="ChEBI" id="CHEBI:456216"/>
        <dbReference type="EC" id="7.2.2.8"/>
    </reaction>
</comment>
<dbReference type="NCBIfam" id="TIGR01511">
    <property type="entry name" value="ATPase-IB1_Cu"/>
    <property type="match status" value="1"/>
</dbReference>
<dbReference type="GO" id="GO:0043682">
    <property type="term" value="F:P-type divalent copper transporter activity"/>
    <property type="evidence" value="ECO:0007669"/>
    <property type="project" value="TreeGrafter"/>
</dbReference>
<keyword evidence="8 17" id="KW-0547">Nucleotide-binding</keyword>